<sequence length="104" mass="11953">MILRIGINRRKNNRITAIRNSKGNWIYDPEDIENEANKFFQKLYRERPAPMGNLPPSGFPQLDSDDVSFLGKPITNEEIKKALFDMAPLRAPGSDGYHALFFQK</sequence>
<reference evidence="1 2" key="1">
    <citation type="journal article" date="2021" name="Plant Biotechnol. J.">
        <title>Multi-omics assisted identification of the key and species-specific regulatory components of drought-tolerant mechanisms in Gossypium stocksii.</title>
        <authorList>
            <person name="Yu D."/>
            <person name="Ke L."/>
            <person name="Zhang D."/>
            <person name="Wu Y."/>
            <person name="Sun Y."/>
            <person name="Mei J."/>
            <person name="Sun J."/>
            <person name="Sun Y."/>
        </authorList>
    </citation>
    <scope>NUCLEOTIDE SEQUENCE [LARGE SCALE GENOMIC DNA]</scope>
    <source>
        <strain evidence="2">cv. E1</strain>
        <tissue evidence="1">Leaf</tissue>
    </source>
</reference>
<evidence type="ECO:0000313" key="1">
    <source>
        <dbReference type="EMBL" id="KAH1098637.1"/>
    </source>
</evidence>
<comment type="caution">
    <text evidence="1">The sequence shown here is derived from an EMBL/GenBank/DDBJ whole genome shotgun (WGS) entry which is preliminary data.</text>
</comment>
<dbReference type="EMBL" id="JAIQCV010000005">
    <property type="protein sequence ID" value="KAH1098637.1"/>
    <property type="molecule type" value="Genomic_DNA"/>
</dbReference>
<keyword evidence="2" id="KW-1185">Reference proteome</keyword>
<protein>
    <recommendedName>
        <fullName evidence="3">Reverse transcriptase domain-containing protein</fullName>
    </recommendedName>
</protein>
<dbReference type="AlphaFoldDB" id="A0A9D3VWJ2"/>
<dbReference type="Proteomes" id="UP000828251">
    <property type="component" value="Unassembled WGS sequence"/>
</dbReference>
<organism evidence="1 2">
    <name type="scientific">Gossypium stocksii</name>
    <dbReference type="NCBI Taxonomy" id="47602"/>
    <lineage>
        <taxon>Eukaryota</taxon>
        <taxon>Viridiplantae</taxon>
        <taxon>Streptophyta</taxon>
        <taxon>Embryophyta</taxon>
        <taxon>Tracheophyta</taxon>
        <taxon>Spermatophyta</taxon>
        <taxon>Magnoliopsida</taxon>
        <taxon>eudicotyledons</taxon>
        <taxon>Gunneridae</taxon>
        <taxon>Pentapetalae</taxon>
        <taxon>rosids</taxon>
        <taxon>malvids</taxon>
        <taxon>Malvales</taxon>
        <taxon>Malvaceae</taxon>
        <taxon>Malvoideae</taxon>
        <taxon>Gossypium</taxon>
    </lineage>
</organism>
<accession>A0A9D3VWJ2</accession>
<evidence type="ECO:0000313" key="2">
    <source>
        <dbReference type="Proteomes" id="UP000828251"/>
    </source>
</evidence>
<proteinExistence type="predicted"/>
<dbReference type="OrthoDB" id="1922870at2759"/>
<name>A0A9D3VWJ2_9ROSI</name>
<evidence type="ECO:0008006" key="3">
    <source>
        <dbReference type="Google" id="ProtNLM"/>
    </source>
</evidence>
<gene>
    <name evidence="1" type="ORF">J1N35_015558</name>
</gene>